<dbReference type="InterPro" id="IPR004358">
    <property type="entry name" value="Sig_transdc_His_kin-like_C"/>
</dbReference>
<dbReference type="PANTHER" id="PTHR43711:SF1">
    <property type="entry name" value="HISTIDINE KINASE 1"/>
    <property type="match status" value="1"/>
</dbReference>
<protein>
    <recommendedName>
        <fullName evidence="2">histidine kinase</fullName>
        <ecNumber evidence="2">2.7.13.3</ecNumber>
    </recommendedName>
</protein>
<dbReference type="EMBL" id="FODT01000007">
    <property type="protein sequence ID" value="SEP01603.1"/>
    <property type="molecule type" value="Genomic_DNA"/>
</dbReference>
<organism evidence="8 9">
    <name type="scientific">Rhodopseudomonas pseudopalustris</name>
    <dbReference type="NCBI Taxonomy" id="1513892"/>
    <lineage>
        <taxon>Bacteria</taxon>
        <taxon>Pseudomonadati</taxon>
        <taxon>Pseudomonadota</taxon>
        <taxon>Alphaproteobacteria</taxon>
        <taxon>Hyphomicrobiales</taxon>
        <taxon>Nitrobacteraceae</taxon>
        <taxon>Rhodopseudomonas</taxon>
    </lineage>
</organism>
<proteinExistence type="predicted"/>
<keyword evidence="6" id="KW-0902">Two-component regulatory system</keyword>
<keyword evidence="3" id="KW-0597">Phosphoprotein</keyword>
<dbReference type="InterPro" id="IPR050736">
    <property type="entry name" value="Sensor_HK_Regulatory"/>
</dbReference>
<dbReference type="InterPro" id="IPR005467">
    <property type="entry name" value="His_kinase_dom"/>
</dbReference>
<evidence type="ECO:0000313" key="9">
    <source>
        <dbReference type="Proteomes" id="UP000199615"/>
    </source>
</evidence>
<dbReference type="CDD" id="cd00075">
    <property type="entry name" value="HATPase"/>
    <property type="match status" value="1"/>
</dbReference>
<evidence type="ECO:0000256" key="1">
    <source>
        <dbReference type="ARBA" id="ARBA00000085"/>
    </source>
</evidence>
<dbReference type="Gene3D" id="3.30.565.10">
    <property type="entry name" value="Histidine kinase-like ATPase, C-terminal domain"/>
    <property type="match status" value="1"/>
</dbReference>
<evidence type="ECO:0000256" key="6">
    <source>
        <dbReference type="ARBA" id="ARBA00023012"/>
    </source>
</evidence>
<dbReference type="PRINTS" id="PR00344">
    <property type="entry name" value="BCTRLSENSOR"/>
</dbReference>
<dbReference type="PANTHER" id="PTHR43711">
    <property type="entry name" value="TWO-COMPONENT HISTIDINE KINASE"/>
    <property type="match status" value="1"/>
</dbReference>
<evidence type="ECO:0000313" key="8">
    <source>
        <dbReference type="EMBL" id="SEP01603.1"/>
    </source>
</evidence>
<evidence type="ECO:0000259" key="7">
    <source>
        <dbReference type="PROSITE" id="PS50109"/>
    </source>
</evidence>
<accession>A0A1H8UFC3</accession>
<dbReference type="SUPFAM" id="SSF55874">
    <property type="entry name" value="ATPase domain of HSP90 chaperone/DNA topoisomerase II/histidine kinase"/>
    <property type="match status" value="1"/>
</dbReference>
<dbReference type="InterPro" id="IPR003594">
    <property type="entry name" value="HATPase_dom"/>
</dbReference>
<dbReference type="CDD" id="cd00082">
    <property type="entry name" value="HisKA"/>
    <property type="match status" value="1"/>
</dbReference>
<evidence type="ECO:0000256" key="2">
    <source>
        <dbReference type="ARBA" id="ARBA00012438"/>
    </source>
</evidence>
<keyword evidence="4" id="KW-0808">Transferase</keyword>
<dbReference type="InterPro" id="IPR036890">
    <property type="entry name" value="HATPase_C_sf"/>
</dbReference>
<dbReference type="SMART" id="SM00388">
    <property type="entry name" value="HisKA"/>
    <property type="match status" value="1"/>
</dbReference>
<keyword evidence="9" id="KW-1185">Reference proteome</keyword>
<dbReference type="InterPro" id="IPR036097">
    <property type="entry name" value="HisK_dim/P_sf"/>
</dbReference>
<dbReference type="Pfam" id="PF00512">
    <property type="entry name" value="HisKA"/>
    <property type="match status" value="1"/>
</dbReference>
<evidence type="ECO:0000256" key="5">
    <source>
        <dbReference type="ARBA" id="ARBA00022777"/>
    </source>
</evidence>
<dbReference type="EC" id="2.7.13.3" evidence="2"/>
<reference evidence="9" key="1">
    <citation type="submission" date="2016-10" db="EMBL/GenBank/DDBJ databases">
        <authorList>
            <person name="Varghese N."/>
            <person name="Submissions S."/>
        </authorList>
    </citation>
    <scope>NUCLEOTIDE SEQUENCE [LARGE SCALE GENOMIC DNA]</scope>
    <source>
        <strain evidence="9">DSM 123</strain>
    </source>
</reference>
<dbReference type="SMART" id="SM00387">
    <property type="entry name" value="HATPase_c"/>
    <property type="match status" value="1"/>
</dbReference>
<dbReference type="PROSITE" id="PS50109">
    <property type="entry name" value="HIS_KIN"/>
    <property type="match status" value="1"/>
</dbReference>
<evidence type="ECO:0000256" key="4">
    <source>
        <dbReference type="ARBA" id="ARBA00022679"/>
    </source>
</evidence>
<dbReference type="GO" id="GO:0000155">
    <property type="term" value="F:phosphorelay sensor kinase activity"/>
    <property type="evidence" value="ECO:0007669"/>
    <property type="project" value="InterPro"/>
</dbReference>
<dbReference type="Gene3D" id="1.10.287.130">
    <property type="match status" value="1"/>
</dbReference>
<comment type="catalytic activity">
    <reaction evidence="1">
        <text>ATP + protein L-histidine = ADP + protein N-phospho-L-histidine.</text>
        <dbReference type="EC" id="2.7.13.3"/>
    </reaction>
</comment>
<dbReference type="SUPFAM" id="SSF47384">
    <property type="entry name" value="Homodimeric domain of signal transducing histidine kinase"/>
    <property type="match status" value="1"/>
</dbReference>
<dbReference type="AlphaFoldDB" id="A0A1H8UFC3"/>
<sequence>MSRAIVTMQSETPLRLADFIRANIDSIVQEWVRFAETRTPASETMSHLALKNHIVELLDFIADDLESEQTEKERFAKSCGLEKRDDEFARTAAEVHALLRIKDGFRIDEVVSEFRALRASILNQWTNTRTGRPDEREDMIRFNEAIDQAIAESVAEYTMTANRSRDLFLGVLGHDLRNPIAAALMAARRIASLNVTDGKQKAMARQIALTMERATSILDDLLELTRTTFGSEIPLHRKQMNLAELGGQIVDEMRSLFDVRQIEISTLGETVGAWDRARMGQVLSNLIGNALQHSPADSSVTVKIVGEADQVFISVHNEGEPIPLDEQRTIFKPLSRGADCETRDTGAAHLGLGLFITHKIITAHGGTISVQSASGKGTRFIALVPKC</sequence>
<evidence type="ECO:0000256" key="3">
    <source>
        <dbReference type="ARBA" id="ARBA00022553"/>
    </source>
</evidence>
<dbReference type="OrthoDB" id="9795133at2"/>
<dbReference type="Pfam" id="PF02518">
    <property type="entry name" value="HATPase_c"/>
    <property type="match status" value="1"/>
</dbReference>
<name>A0A1H8UFC3_9BRAD</name>
<gene>
    <name evidence="8" type="ORF">SAMN05444123_1072</name>
</gene>
<keyword evidence="5 8" id="KW-0418">Kinase</keyword>
<feature type="domain" description="Histidine kinase" evidence="7">
    <location>
        <begin position="171"/>
        <end position="387"/>
    </location>
</feature>
<dbReference type="Proteomes" id="UP000199615">
    <property type="component" value="Unassembled WGS sequence"/>
</dbReference>
<dbReference type="InterPro" id="IPR003661">
    <property type="entry name" value="HisK_dim/P_dom"/>
</dbReference>